<evidence type="ECO:0000313" key="3">
    <source>
        <dbReference type="Proteomes" id="UP000309544"/>
    </source>
</evidence>
<dbReference type="InterPro" id="IPR014001">
    <property type="entry name" value="Helicase_ATP-bd"/>
</dbReference>
<organism evidence="2 3">
    <name type="scientific">Prosthecochloris vibrioformis</name>
    <name type="common">Chlorobium vibrioforme</name>
    <dbReference type="NCBI Taxonomy" id="1098"/>
    <lineage>
        <taxon>Bacteria</taxon>
        <taxon>Pseudomonadati</taxon>
        <taxon>Chlorobiota</taxon>
        <taxon>Chlorobiia</taxon>
        <taxon>Chlorobiales</taxon>
        <taxon>Chlorobiaceae</taxon>
        <taxon>Prosthecochloris</taxon>
    </lineage>
</organism>
<dbReference type="PANTHER" id="PTHR42927:SF1">
    <property type="entry name" value="HELICASE SUPERFAMILY 1 AND 2 DOMAIN-CONTAINING PROTEIN"/>
    <property type="match status" value="1"/>
</dbReference>
<comment type="caution">
    <text evidence="2">The sequence shown here is derived from an EMBL/GenBank/DDBJ whole genome shotgun (WGS) entry which is preliminary data.</text>
</comment>
<keyword evidence="2" id="KW-0378">Hydrolase</keyword>
<dbReference type="Pfam" id="PF18766">
    <property type="entry name" value="SWI2_SNF2"/>
    <property type="match status" value="1"/>
</dbReference>
<dbReference type="PANTHER" id="PTHR42927">
    <property type="entry name" value="HELICASE SUPERFAMILY 1 AND 2 DOMAIN-CONTAINING PROTEIN"/>
    <property type="match status" value="1"/>
</dbReference>
<dbReference type="Pfam" id="PF04313">
    <property type="entry name" value="HSDR_N"/>
    <property type="match status" value="1"/>
</dbReference>
<dbReference type="GO" id="GO:0009307">
    <property type="term" value="P:DNA restriction-modification system"/>
    <property type="evidence" value="ECO:0007669"/>
    <property type="project" value="UniProtKB-KW"/>
</dbReference>
<proteinExistence type="predicted"/>
<dbReference type="Proteomes" id="UP000309544">
    <property type="component" value="Unassembled WGS sequence"/>
</dbReference>
<dbReference type="GO" id="GO:0009035">
    <property type="term" value="F:type I site-specific deoxyribonuclease activity"/>
    <property type="evidence" value="ECO:0007669"/>
    <property type="project" value="UniProtKB-EC"/>
</dbReference>
<dbReference type="InterPro" id="IPR055180">
    <property type="entry name" value="HsdR_RecA-like_helicase_dom_2"/>
</dbReference>
<evidence type="ECO:0000259" key="1">
    <source>
        <dbReference type="PROSITE" id="PS51192"/>
    </source>
</evidence>
<keyword evidence="3" id="KW-1185">Reference proteome</keyword>
<protein>
    <submittedName>
        <fullName evidence="2">Type I restriction endonuclease subunit R</fullName>
    </submittedName>
</protein>
<keyword evidence="2" id="KW-0255">Endonuclease</keyword>
<reference evidence="2 3" key="1">
    <citation type="submission" date="2019-05" db="EMBL/GenBank/DDBJ databases">
        <title>Draft Whole-Genome sequence of the green sulfur bacterium Prosthecochloris vibrioformis DSM 260.</title>
        <authorList>
            <person name="Meyer T.E."/>
            <person name="Kyndt J.A."/>
        </authorList>
    </citation>
    <scope>NUCLEOTIDE SEQUENCE [LARGE SCALE GENOMIC DNA]</scope>
    <source>
        <strain evidence="2 3">DSM 260</strain>
    </source>
</reference>
<dbReference type="AlphaFoldDB" id="A0A5C4RY40"/>
<feature type="domain" description="Helicase ATP-binding" evidence="1">
    <location>
        <begin position="299"/>
        <end position="520"/>
    </location>
</feature>
<keyword evidence="2" id="KW-0540">Nuclease</keyword>
<dbReference type="SMART" id="SM00487">
    <property type="entry name" value="DEXDc"/>
    <property type="match status" value="1"/>
</dbReference>
<dbReference type="Gene3D" id="3.90.1570.50">
    <property type="match status" value="1"/>
</dbReference>
<evidence type="ECO:0000313" key="2">
    <source>
        <dbReference type="EMBL" id="TNJ35932.1"/>
    </source>
</evidence>
<accession>A0A5C4RY40</accession>
<dbReference type="Gene3D" id="3.40.50.300">
    <property type="entry name" value="P-loop containing nucleotide triphosphate hydrolases"/>
    <property type="match status" value="2"/>
</dbReference>
<dbReference type="EMBL" id="VDCI01000010">
    <property type="protein sequence ID" value="TNJ35932.1"/>
    <property type="molecule type" value="Genomic_DNA"/>
</dbReference>
<dbReference type="PROSITE" id="PS51192">
    <property type="entry name" value="HELICASE_ATP_BIND_1"/>
    <property type="match status" value="1"/>
</dbReference>
<dbReference type="InterPro" id="IPR040980">
    <property type="entry name" value="SWI2_SNF2"/>
</dbReference>
<name>A0A5C4RY40_PROVB</name>
<dbReference type="RefSeq" id="WP_139626875.1">
    <property type="nucleotide sequence ID" value="NZ_VDCI01000010.1"/>
</dbReference>
<dbReference type="GO" id="GO:0005524">
    <property type="term" value="F:ATP binding"/>
    <property type="evidence" value="ECO:0007669"/>
    <property type="project" value="UniProtKB-KW"/>
</dbReference>
<dbReference type="InterPro" id="IPR027417">
    <property type="entry name" value="P-loop_NTPase"/>
</dbReference>
<gene>
    <name evidence="2" type="ORF">FGF68_09665</name>
</gene>
<dbReference type="InterPro" id="IPR007409">
    <property type="entry name" value="Restrct_endonuc_type1_HsdR_N"/>
</dbReference>
<dbReference type="GO" id="GO:0003677">
    <property type="term" value="F:DNA binding"/>
    <property type="evidence" value="ECO:0007669"/>
    <property type="project" value="UniProtKB-KW"/>
</dbReference>
<dbReference type="SUPFAM" id="SSF52540">
    <property type="entry name" value="P-loop containing nucleoside triphosphate hydrolases"/>
    <property type="match status" value="1"/>
</dbReference>
<sequence length="1030" mass="117263">MKQTTEKAFESYVEAMLLAKGWQQGSTHDWNQELALFPGQVTDCIAATQPKLWESMYSQHGEQLEPMVIGVLAKELSIKGTLHVLRHGFKFYGKNFRVAFFKPAHGLNPDVLRQYEANRLTVTRQVSCHPGDTKTVDLVFSLNGIPVATCELKNPWTGQNWRHAIRQYREDRNPHAPLFEFKQRALVHFAADPDEVHMTTRLSGVKTFFLPFNRGSHPGETRCGGGNPQHPSGYRTGYFWEEVLERESFLDILGHFMFIEKKEEKVDDGKGGSRIRKKETIIFPRYHQLDATRKLIAAARTEGSGHHYLIQHSAGSGKTNSISWLSHRLASLHDDADHKIFDCVVVITDRQVLDRQLQDAIYQIEHAQGVVKAIDQDSRQLAEALIDGTRIVVTTLQKFPFVLRGLLHVAGAGSIDNPDEASTAQAKLWQDEIAKRRYAVIVDEAHSSQTGETARELKALLGANGASNGNEKAPDWEDGLNQVMASRGHQPNLSFFAYTATPKGKTLELFGRRGISGKPEAFHLYSMRQAIEERFILDVLQNYTTYTTYFRLIKSVEDDPDLPKKKASLALAKFLVMHPTNVAQKIEVIVEHFRSHVRSHLGGRAKAMVVTGSRLHAVKYMQAFKRYIEEKGYDDIRPLVAFSGTVRDPETGREYTEPGMNTDVVSGKSISEKQLPERFASPDYQVLLVANKYQTGFDQPLLMAMYVDKRLDGVQAVQTLSRLNRMVQGKENPFVLDFVNEAENIYSAFKPYFDATSLQENSDPAQLEKLKHELDAFQLYHWNEIEAFAHIFYRSPDKQNPADHANLQRQLQPTVDRFNALEDEEERGEFRDKLNGYVKVYSFLSQIMPYVDPDLEILYSFGRFLLPHLPFEKETGTIKLGDEVGLQYYRLQRVFSGAIALQEGEGEYGVKSPSDVGSRKAKEEKAPLSEIIEILNERFGTNFTEEDRLFFEQIKQKAVNNPDVVRLRQANHFDKFQLGLRQLLEDLMIRRMGENDKIVTRYMDDKAFENAAFAVLSRVIYEAIPEEGSV</sequence>
<dbReference type="Pfam" id="PF22679">
    <property type="entry name" value="T1R_D3-like"/>
    <property type="match status" value="1"/>
</dbReference>